<organism evidence="6 7">
    <name type="scientific">Deinococcus arenae</name>
    <dbReference type="NCBI Taxonomy" id="1452751"/>
    <lineage>
        <taxon>Bacteria</taxon>
        <taxon>Thermotogati</taxon>
        <taxon>Deinococcota</taxon>
        <taxon>Deinococci</taxon>
        <taxon>Deinococcales</taxon>
        <taxon>Deinococcaceae</taxon>
        <taxon>Deinococcus</taxon>
    </lineage>
</organism>
<reference evidence="7" key="1">
    <citation type="journal article" date="2019" name="Int. J. Syst. Evol. Microbiol.">
        <title>The Global Catalogue of Microorganisms (GCM) 10K type strain sequencing project: providing services to taxonomists for standard genome sequencing and annotation.</title>
        <authorList>
            <consortium name="The Broad Institute Genomics Platform"/>
            <consortium name="The Broad Institute Genome Sequencing Center for Infectious Disease"/>
            <person name="Wu L."/>
            <person name="Ma J."/>
        </authorList>
    </citation>
    <scope>NUCLEOTIDE SEQUENCE [LARGE SCALE GENOMIC DNA]</scope>
    <source>
        <strain evidence="7">JCM 31047</strain>
    </source>
</reference>
<dbReference type="Pfam" id="PF00005">
    <property type="entry name" value="ABC_tran"/>
    <property type="match status" value="1"/>
</dbReference>
<feature type="domain" description="ABC transporter" evidence="5">
    <location>
        <begin position="4"/>
        <end position="230"/>
    </location>
</feature>
<comment type="similarity">
    <text evidence="1">Belongs to the ABC transporter superfamily.</text>
</comment>
<dbReference type="InterPro" id="IPR003439">
    <property type="entry name" value="ABC_transporter-like_ATP-bd"/>
</dbReference>
<comment type="caution">
    <text evidence="6">The sequence shown here is derived from an EMBL/GenBank/DDBJ whole genome shotgun (WGS) entry which is preliminary data.</text>
</comment>
<evidence type="ECO:0000256" key="3">
    <source>
        <dbReference type="ARBA" id="ARBA00022741"/>
    </source>
</evidence>
<dbReference type="CDD" id="cd03255">
    <property type="entry name" value="ABC_MJ0796_LolCDE_FtsE"/>
    <property type="match status" value="1"/>
</dbReference>
<keyword evidence="2" id="KW-0813">Transport</keyword>
<keyword evidence="4 6" id="KW-0067">ATP-binding</keyword>
<sequence length="230" mass="24618">MSLLQVHDVYRFYHVADEETRALRGVSLSVAPGELVVLLGRSGSGKSTLLASLAGLDDPNGGQIDIAGARMSRRPEAWRAELRAEHIGVMLQSGNLMPHLTVLDNALLTGTLLGRPDEARARDLLQQVGLGYRLHAYPSQLSGGETARAGLVAALTHNPAVLLADEPTAEVDAETEDRVAGVIEAFVTQRDGPHCAVLATHSTRLARRADRVLTLHDGRWQDDSDASPSA</sequence>
<dbReference type="GO" id="GO:0005886">
    <property type="term" value="C:plasma membrane"/>
    <property type="evidence" value="ECO:0007669"/>
    <property type="project" value="TreeGrafter"/>
</dbReference>
<dbReference type="RefSeq" id="WP_155300334.1">
    <property type="nucleotide sequence ID" value="NZ_BMQG01000034.1"/>
</dbReference>
<evidence type="ECO:0000259" key="5">
    <source>
        <dbReference type="PROSITE" id="PS50893"/>
    </source>
</evidence>
<dbReference type="InterPro" id="IPR003593">
    <property type="entry name" value="AAA+_ATPase"/>
</dbReference>
<dbReference type="Proteomes" id="UP000600547">
    <property type="component" value="Unassembled WGS sequence"/>
</dbReference>
<dbReference type="InterPro" id="IPR027417">
    <property type="entry name" value="P-loop_NTPase"/>
</dbReference>
<protein>
    <submittedName>
        <fullName evidence="6">ABC transporter ATP-binding protein</fullName>
    </submittedName>
</protein>
<dbReference type="EMBL" id="BMQG01000034">
    <property type="protein sequence ID" value="GGM60068.1"/>
    <property type="molecule type" value="Genomic_DNA"/>
</dbReference>
<dbReference type="Gene3D" id="3.40.50.300">
    <property type="entry name" value="P-loop containing nucleotide triphosphate hydrolases"/>
    <property type="match status" value="1"/>
</dbReference>
<evidence type="ECO:0000313" key="6">
    <source>
        <dbReference type="EMBL" id="GGM60068.1"/>
    </source>
</evidence>
<dbReference type="AlphaFoldDB" id="A0A8H9LAL6"/>
<evidence type="ECO:0000256" key="2">
    <source>
        <dbReference type="ARBA" id="ARBA00022448"/>
    </source>
</evidence>
<dbReference type="SUPFAM" id="SSF52540">
    <property type="entry name" value="P-loop containing nucleoside triphosphate hydrolases"/>
    <property type="match status" value="1"/>
</dbReference>
<accession>A0A8H9LAL6</accession>
<keyword evidence="7" id="KW-1185">Reference proteome</keyword>
<evidence type="ECO:0000256" key="1">
    <source>
        <dbReference type="ARBA" id="ARBA00005417"/>
    </source>
</evidence>
<dbReference type="GO" id="GO:0005524">
    <property type="term" value="F:ATP binding"/>
    <property type="evidence" value="ECO:0007669"/>
    <property type="project" value="UniProtKB-KW"/>
</dbReference>
<dbReference type="GO" id="GO:0016887">
    <property type="term" value="F:ATP hydrolysis activity"/>
    <property type="evidence" value="ECO:0007669"/>
    <property type="project" value="InterPro"/>
</dbReference>
<keyword evidence="3" id="KW-0547">Nucleotide-binding</keyword>
<dbReference type="PROSITE" id="PS50893">
    <property type="entry name" value="ABC_TRANSPORTER_2"/>
    <property type="match status" value="1"/>
</dbReference>
<evidence type="ECO:0000313" key="7">
    <source>
        <dbReference type="Proteomes" id="UP000600547"/>
    </source>
</evidence>
<dbReference type="SMART" id="SM00382">
    <property type="entry name" value="AAA"/>
    <property type="match status" value="1"/>
</dbReference>
<dbReference type="GO" id="GO:0022857">
    <property type="term" value="F:transmembrane transporter activity"/>
    <property type="evidence" value="ECO:0007669"/>
    <property type="project" value="TreeGrafter"/>
</dbReference>
<dbReference type="InterPro" id="IPR017911">
    <property type="entry name" value="MacB-like_ATP-bd"/>
</dbReference>
<gene>
    <name evidence="6" type="ORF">GCM10008956_39660</name>
</gene>
<proteinExistence type="inferred from homology"/>
<evidence type="ECO:0000256" key="4">
    <source>
        <dbReference type="ARBA" id="ARBA00022840"/>
    </source>
</evidence>
<name>A0A8H9LAL6_9DEIO</name>
<dbReference type="PANTHER" id="PTHR24220">
    <property type="entry name" value="IMPORT ATP-BINDING PROTEIN"/>
    <property type="match status" value="1"/>
</dbReference>
<dbReference type="PANTHER" id="PTHR24220:SF689">
    <property type="entry name" value="LIPOPROTEIN-RELEASING SYSTEM ATP-BINDING PROTEIN LOLD"/>
    <property type="match status" value="1"/>
</dbReference>
<dbReference type="InterPro" id="IPR015854">
    <property type="entry name" value="ABC_transpr_LolD-like"/>
</dbReference>